<proteinExistence type="predicted"/>
<protein>
    <submittedName>
        <fullName evidence="1">Uncharacterized protein</fullName>
    </submittedName>
</protein>
<gene>
    <name evidence="1" type="ORF">N8T08_000653</name>
</gene>
<reference evidence="1 2" key="1">
    <citation type="journal article" date="2023" name="ACS Omega">
        <title>Identification of the Neoaspergillic Acid Biosynthesis Gene Cluster by Establishing an In Vitro CRISPR-Ribonucleoprotein Genetic System in Aspergillus melleus.</title>
        <authorList>
            <person name="Yuan B."/>
            <person name="Grau M.F."/>
            <person name="Murata R.M."/>
            <person name="Torok T."/>
            <person name="Venkateswaran K."/>
            <person name="Stajich J.E."/>
            <person name="Wang C.C.C."/>
        </authorList>
    </citation>
    <scope>NUCLEOTIDE SEQUENCE [LARGE SCALE GENOMIC DNA]</scope>
    <source>
        <strain evidence="1 2">IMV 1140</strain>
    </source>
</reference>
<sequence>MSSLSCGDSLTISSVNTTTIEVYVGSNSTLARGMHDNPSRRKPGSEWFFEERECSLAPTSMSLVRIMVGKVVDGNRLVDKANQAGTVSSG</sequence>
<evidence type="ECO:0000313" key="2">
    <source>
        <dbReference type="Proteomes" id="UP001177260"/>
    </source>
</evidence>
<keyword evidence="2" id="KW-1185">Reference proteome</keyword>
<organism evidence="1 2">
    <name type="scientific">Aspergillus melleus</name>
    <dbReference type="NCBI Taxonomy" id="138277"/>
    <lineage>
        <taxon>Eukaryota</taxon>
        <taxon>Fungi</taxon>
        <taxon>Dikarya</taxon>
        <taxon>Ascomycota</taxon>
        <taxon>Pezizomycotina</taxon>
        <taxon>Eurotiomycetes</taxon>
        <taxon>Eurotiomycetidae</taxon>
        <taxon>Eurotiales</taxon>
        <taxon>Aspergillaceae</taxon>
        <taxon>Aspergillus</taxon>
        <taxon>Aspergillus subgen. Circumdati</taxon>
    </lineage>
</organism>
<comment type="caution">
    <text evidence="1">The sequence shown here is derived from an EMBL/GenBank/DDBJ whole genome shotgun (WGS) entry which is preliminary data.</text>
</comment>
<dbReference type="Proteomes" id="UP001177260">
    <property type="component" value="Unassembled WGS sequence"/>
</dbReference>
<accession>A0ACC3APT9</accession>
<evidence type="ECO:0000313" key="1">
    <source>
        <dbReference type="EMBL" id="KAK1139580.1"/>
    </source>
</evidence>
<name>A0ACC3APT9_9EURO</name>
<dbReference type="EMBL" id="JAOPJF010000104">
    <property type="protein sequence ID" value="KAK1139580.1"/>
    <property type="molecule type" value="Genomic_DNA"/>
</dbReference>